<keyword evidence="2" id="KW-1185">Reference proteome</keyword>
<reference evidence="1 2" key="1">
    <citation type="submission" date="2020-08" db="EMBL/GenBank/DDBJ databases">
        <title>Genomic Encyclopedia of Type Strains, Phase IV (KMG-IV): sequencing the most valuable type-strain genomes for metagenomic binning, comparative biology and taxonomic classification.</title>
        <authorList>
            <person name="Goeker M."/>
        </authorList>
    </citation>
    <scope>NUCLEOTIDE SEQUENCE [LARGE SCALE GENOMIC DNA]</scope>
    <source>
        <strain evidence="1 2">DSM 26736</strain>
    </source>
</reference>
<sequence length="44" mass="5129">MTREAWAEWDIPAQTWVLSAVFDFAFCHQCCRQTVLVVRETDAP</sequence>
<proteinExistence type="predicted"/>
<dbReference type="AlphaFoldDB" id="A0A840YQU2"/>
<dbReference type="Proteomes" id="UP000527143">
    <property type="component" value="Unassembled WGS sequence"/>
</dbReference>
<protein>
    <submittedName>
        <fullName evidence="1">Uncharacterized protein</fullName>
    </submittedName>
</protein>
<dbReference type="EMBL" id="JACIJF010000008">
    <property type="protein sequence ID" value="MBB5711561.1"/>
    <property type="molecule type" value="Genomic_DNA"/>
</dbReference>
<dbReference type="RefSeq" id="WP_281393195.1">
    <property type="nucleotide sequence ID" value="NZ_JACIJF010000008.1"/>
</dbReference>
<evidence type="ECO:0000313" key="1">
    <source>
        <dbReference type="EMBL" id="MBB5711561.1"/>
    </source>
</evidence>
<evidence type="ECO:0000313" key="2">
    <source>
        <dbReference type="Proteomes" id="UP000527143"/>
    </source>
</evidence>
<name>A0A840YQU2_9SPHN</name>
<organism evidence="1 2">
    <name type="scientific">Sphingomonas xinjiangensis</name>
    <dbReference type="NCBI Taxonomy" id="643568"/>
    <lineage>
        <taxon>Bacteria</taxon>
        <taxon>Pseudomonadati</taxon>
        <taxon>Pseudomonadota</taxon>
        <taxon>Alphaproteobacteria</taxon>
        <taxon>Sphingomonadales</taxon>
        <taxon>Sphingomonadaceae</taxon>
        <taxon>Sphingomonas</taxon>
    </lineage>
</organism>
<gene>
    <name evidence="1" type="ORF">FHT02_002807</name>
</gene>
<accession>A0A840YQU2</accession>
<comment type="caution">
    <text evidence="1">The sequence shown here is derived from an EMBL/GenBank/DDBJ whole genome shotgun (WGS) entry which is preliminary data.</text>
</comment>